<reference evidence="2" key="1">
    <citation type="journal article" date="2019" name="Int. J. Syst. Evol. Microbiol.">
        <title>The Global Catalogue of Microorganisms (GCM) 10K type strain sequencing project: providing services to taxonomists for standard genome sequencing and annotation.</title>
        <authorList>
            <consortium name="The Broad Institute Genomics Platform"/>
            <consortium name="The Broad Institute Genome Sequencing Center for Infectious Disease"/>
            <person name="Wu L."/>
            <person name="Ma J."/>
        </authorList>
    </citation>
    <scope>NUCLEOTIDE SEQUENCE [LARGE SCALE GENOMIC DNA]</scope>
    <source>
        <strain evidence="2">CCUG 43117</strain>
    </source>
</reference>
<dbReference type="Gene3D" id="3.40.50.720">
    <property type="entry name" value="NAD(P)-binding Rossmann-like Domain"/>
    <property type="match status" value="1"/>
</dbReference>
<protein>
    <submittedName>
        <fullName evidence="1">Thiamine biosynthesis protein ThiF</fullName>
    </submittedName>
</protein>
<keyword evidence="2" id="KW-1185">Reference proteome</keyword>
<dbReference type="Proteomes" id="UP001596060">
    <property type="component" value="Unassembled WGS sequence"/>
</dbReference>
<proteinExistence type="predicted"/>
<evidence type="ECO:0000313" key="1">
    <source>
        <dbReference type="EMBL" id="MFC5506962.1"/>
    </source>
</evidence>
<dbReference type="SUPFAM" id="SSF69572">
    <property type="entry name" value="Activating enzymes of the ubiquitin-like proteins"/>
    <property type="match status" value="1"/>
</dbReference>
<dbReference type="EMBL" id="JBHSLU010000052">
    <property type="protein sequence ID" value="MFC5506962.1"/>
    <property type="molecule type" value="Genomic_DNA"/>
</dbReference>
<evidence type="ECO:0000313" key="2">
    <source>
        <dbReference type="Proteomes" id="UP001596060"/>
    </source>
</evidence>
<organism evidence="1 2">
    <name type="scientific">Bosea massiliensis</name>
    <dbReference type="NCBI Taxonomy" id="151419"/>
    <lineage>
        <taxon>Bacteria</taxon>
        <taxon>Pseudomonadati</taxon>
        <taxon>Pseudomonadota</taxon>
        <taxon>Alphaproteobacteria</taxon>
        <taxon>Hyphomicrobiales</taxon>
        <taxon>Boseaceae</taxon>
        <taxon>Bosea</taxon>
    </lineage>
</organism>
<name>A0ABW0P6A1_9HYPH</name>
<comment type="caution">
    <text evidence="1">The sequence shown here is derived from an EMBL/GenBank/DDBJ whole genome shotgun (WGS) entry which is preliminary data.</text>
</comment>
<accession>A0ABW0P6A1</accession>
<sequence>MRQTQTCTPKHNLRVERRVCDLHYVLANDPDLLETADLIVATTGSWAAENSLNRWHLAQGRGQPILYGWTEAHACAGHGVAITGEGGCLQCHIGRTGAPAFKVVDWPDGGDANQEEPACGAHYQPYGPVELNYVTAMLSELALDCLLTPPLQSLSRVLVTSAKRIVDLGGRLSEAWLSEYVEHHSGVRTVDRPWSKLHCTACGEARADEAA</sequence>
<dbReference type="RefSeq" id="WP_377817288.1">
    <property type="nucleotide sequence ID" value="NZ_JBHSLU010000052.1"/>
</dbReference>
<dbReference type="InterPro" id="IPR035985">
    <property type="entry name" value="Ubiquitin-activating_enz"/>
</dbReference>
<gene>
    <name evidence="1" type="ORF">ACFPN9_17060</name>
</gene>